<dbReference type="EMBL" id="JAHYIQ010000001">
    <property type="protein sequence ID" value="KAK1136176.1"/>
    <property type="molecule type" value="Genomic_DNA"/>
</dbReference>
<accession>A0AA40KX07</accession>
<evidence type="ECO:0000313" key="3">
    <source>
        <dbReference type="Proteomes" id="UP001177670"/>
    </source>
</evidence>
<comment type="caution">
    <text evidence="2">The sequence shown here is derived from an EMBL/GenBank/DDBJ whole genome shotgun (WGS) entry which is preliminary data.</text>
</comment>
<keyword evidence="1" id="KW-0472">Membrane</keyword>
<protein>
    <submittedName>
        <fullName evidence="2">Uncharacterized protein</fullName>
    </submittedName>
</protein>
<organism evidence="2 3">
    <name type="scientific">Melipona bicolor</name>
    <dbReference type="NCBI Taxonomy" id="60889"/>
    <lineage>
        <taxon>Eukaryota</taxon>
        <taxon>Metazoa</taxon>
        <taxon>Ecdysozoa</taxon>
        <taxon>Arthropoda</taxon>
        <taxon>Hexapoda</taxon>
        <taxon>Insecta</taxon>
        <taxon>Pterygota</taxon>
        <taxon>Neoptera</taxon>
        <taxon>Endopterygota</taxon>
        <taxon>Hymenoptera</taxon>
        <taxon>Apocrita</taxon>
        <taxon>Aculeata</taxon>
        <taxon>Apoidea</taxon>
        <taxon>Anthophila</taxon>
        <taxon>Apidae</taxon>
        <taxon>Melipona</taxon>
    </lineage>
</organism>
<dbReference type="AlphaFoldDB" id="A0AA40KX07"/>
<proteinExistence type="predicted"/>
<dbReference type="Proteomes" id="UP001177670">
    <property type="component" value="Unassembled WGS sequence"/>
</dbReference>
<sequence length="177" mass="20668">MLEKGPVEVIYTKPPGFHRGPFPVKNNLPVPYASAWFPEADQPPSTKDVYYSQLYAQSYDPYYYNYIAKTGKIKPYLYGKLGKYHEEEEDGIWAELYRGFKKHGLKNIMTPTFLLGMTLPVVTLMLTALVQKRSLSRSDSREFSTESLIQDYLEQVQRAVECYERKRRKRDTNVDEC</sequence>
<keyword evidence="1" id="KW-0812">Transmembrane</keyword>
<gene>
    <name evidence="2" type="ORF">K0M31_000741</name>
</gene>
<keyword evidence="3" id="KW-1185">Reference proteome</keyword>
<reference evidence="2" key="1">
    <citation type="submission" date="2021-10" db="EMBL/GenBank/DDBJ databases">
        <title>Melipona bicolor Genome sequencing and assembly.</title>
        <authorList>
            <person name="Araujo N.S."/>
            <person name="Arias M.C."/>
        </authorList>
    </citation>
    <scope>NUCLEOTIDE SEQUENCE</scope>
    <source>
        <strain evidence="2">USP_2M_L1-L4_2017</strain>
        <tissue evidence="2">Whole body</tissue>
    </source>
</reference>
<keyword evidence="1" id="KW-1133">Transmembrane helix</keyword>
<evidence type="ECO:0000313" key="2">
    <source>
        <dbReference type="EMBL" id="KAK1136176.1"/>
    </source>
</evidence>
<feature type="transmembrane region" description="Helical" evidence="1">
    <location>
        <begin position="108"/>
        <end position="130"/>
    </location>
</feature>
<evidence type="ECO:0000256" key="1">
    <source>
        <dbReference type="SAM" id="Phobius"/>
    </source>
</evidence>
<name>A0AA40KX07_9HYME</name>